<dbReference type="PANTHER" id="PTHR28291:SF1">
    <property type="entry name" value="CTD KINASE SUBUNIT GAMMA"/>
    <property type="match status" value="1"/>
</dbReference>
<dbReference type="EMBL" id="JAGSYN010000063">
    <property type="protein sequence ID" value="KAG7664829.1"/>
    <property type="molecule type" value="Genomic_DNA"/>
</dbReference>
<accession>A0A8J5QFS2</accession>
<proteinExistence type="predicted"/>
<evidence type="ECO:0000313" key="3">
    <source>
        <dbReference type="Proteomes" id="UP000694255"/>
    </source>
</evidence>
<dbReference type="RefSeq" id="XP_049265061.1">
    <property type="nucleotide sequence ID" value="XM_049405320.1"/>
</dbReference>
<dbReference type="Proteomes" id="UP000694255">
    <property type="component" value="Unassembled WGS sequence"/>
</dbReference>
<dbReference type="PROSITE" id="PS51391">
    <property type="entry name" value="CID"/>
    <property type="match status" value="1"/>
</dbReference>
<dbReference type="InterPro" id="IPR024638">
    <property type="entry name" value="Ctk3_N"/>
</dbReference>
<feature type="domain" description="CID" evidence="1">
    <location>
        <begin position="2"/>
        <end position="163"/>
    </location>
</feature>
<dbReference type="GeneID" id="73468447"/>
<dbReference type="AlphaFoldDB" id="A0A8J5QFS2"/>
<organism evidence="2 3">
    <name type="scientific">[Candida] subhashii</name>
    <dbReference type="NCBI Taxonomy" id="561895"/>
    <lineage>
        <taxon>Eukaryota</taxon>
        <taxon>Fungi</taxon>
        <taxon>Dikarya</taxon>
        <taxon>Ascomycota</taxon>
        <taxon>Saccharomycotina</taxon>
        <taxon>Pichiomycetes</taxon>
        <taxon>Debaryomycetaceae</taxon>
        <taxon>Spathaspora</taxon>
    </lineage>
</organism>
<protein>
    <recommendedName>
        <fullName evidence="1">CID domain-containing protein</fullName>
    </recommendedName>
</protein>
<dbReference type="OrthoDB" id="21266at2759"/>
<reference evidence="2 3" key="1">
    <citation type="journal article" date="2021" name="DNA Res.">
        <title>Genome analysis of Candida subhashii reveals its hybrid nature and dual mitochondrial genome conformations.</title>
        <authorList>
            <person name="Mixao V."/>
            <person name="Hegedusova E."/>
            <person name="Saus E."/>
            <person name="Pryszcz L.P."/>
            <person name="Cillingova A."/>
            <person name="Nosek J."/>
            <person name="Gabaldon T."/>
        </authorList>
    </citation>
    <scope>NUCLEOTIDE SEQUENCE [LARGE SCALE GENOMIC DNA]</scope>
    <source>
        <strain evidence="2 3">CBS 10753</strain>
    </source>
</reference>
<name>A0A8J5QFS2_9ASCO</name>
<dbReference type="Pfam" id="PF12243">
    <property type="entry name" value="CTK3"/>
    <property type="match status" value="1"/>
</dbReference>
<dbReference type="InterPro" id="IPR006569">
    <property type="entry name" value="CID_dom"/>
</dbReference>
<sequence>MDSFEAANQFSQILKTLTPSIQNLTRAAHFALKNSSKEDYLFPIILDILQDDKIELNNKSTIFQFIDILISESFSSQFKSGDDYHYPYIQNIKINLPTIIKLVVPNNDQENTYYSNLYNCYNCLVSISKYFKIDSEKYIQKFNSNQLSTQDQLNIKNNLEFTPDDIDITSPSEDPLVVAWKILLQIKHQSQYNRARLLLNSSPVVDPISSENDLFNIREKSSTTTTTTTTPNNNILSKRQILSRMEDDREAHKRSKEILWLVNRDSAGSKNYPTEEEFLDHYWNKFHRLEGRDKRDFLDSLQDINNLVRQSYKDPQF</sequence>
<evidence type="ECO:0000313" key="2">
    <source>
        <dbReference type="EMBL" id="KAG7664829.1"/>
    </source>
</evidence>
<evidence type="ECO:0000259" key="1">
    <source>
        <dbReference type="PROSITE" id="PS51391"/>
    </source>
</evidence>
<dbReference type="Pfam" id="PF12350">
    <property type="entry name" value="CTK3_C"/>
    <property type="match status" value="1"/>
</dbReference>
<dbReference type="InterPro" id="IPR042326">
    <property type="entry name" value="Ctk3"/>
</dbReference>
<dbReference type="GO" id="GO:0032786">
    <property type="term" value="P:positive regulation of DNA-templated transcription, elongation"/>
    <property type="evidence" value="ECO:0007669"/>
    <property type="project" value="InterPro"/>
</dbReference>
<dbReference type="PANTHER" id="PTHR28291">
    <property type="entry name" value="CTD KINASE SUBUNIT GAMMA"/>
    <property type="match status" value="1"/>
</dbReference>
<gene>
    <name evidence="2" type="ORF">J8A68_001646</name>
</gene>
<dbReference type="GO" id="GO:0045943">
    <property type="term" value="P:positive regulation of transcription by RNA polymerase I"/>
    <property type="evidence" value="ECO:0007669"/>
    <property type="project" value="TreeGrafter"/>
</dbReference>
<keyword evidence="3" id="KW-1185">Reference proteome</keyword>
<comment type="caution">
    <text evidence="2">The sequence shown here is derived from an EMBL/GenBank/DDBJ whole genome shotgun (WGS) entry which is preliminary data.</text>
</comment>
<dbReference type="GO" id="GO:0070692">
    <property type="term" value="C:CTDK-1 complex"/>
    <property type="evidence" value="ECO:0007669"/>
    <property type="project" value="InterPro"/>
</dbReference>
<dbReference type="InterPro" id="IPR024637">
    <property type="entry name" value="Ctk3_C"/>
</dbReference>